<name>A0ABR3GR81_9PEZI</name>
<dbReference type="Pfam" id="PF00023">
    <property type="entry name" value="Ank"/>
    <property type="match status" value="2"/>
</dbReference>
<feature type="repeat" description="ANK" evidence="2">
    <location>
        <begin position="716"/>
        <end position="748"/>
    </location>
</feature>
<dbReference type="Pfam" id="PF12796">
    <property type="entry name" value="Ank_2"/>
    <property type="match status" value="2"/>
</dbReference>
<dbReference type="InterPro" id="IPR056884">
    <property type="entry name" value="NPHP3-like_N"/>
</dbReference>
<feature type="repeat" description="ANK" evidence="2">
    <location>
        <begin position="782"/>
        <end position="814"/>
    </location>
</feature>
<feature type="repeat" description="ANK" evidence="2">
    <location>
        <begin position="881"/>
        <end position="913"/>
    </location>
</feature>
<evidence type="ECO:0000313" key="7">
    <source>
        <dbReference type="Proteomes" id="UP001447188"/>
    </source>
</evidence>
<dbReference type="PROSITE" id="PS50297">
    <property type="entry name" value="ANK_REP_REGION"/>
    <property type="match status" value="10"/>
</dbReference>
<dbReference type="InterPro" id="IPR054471">
    <property type="entry name" value="GPIID_WHD"/>
</dbReference>
<dbReference type="SUPFAM" id="SSF48403">
    <property type="entry name" value="Ankyrin repeat"/>
    <property type="match status" value="1"/>
</dbReference>
<dbReference type="Proteomes" id="UP001447188">
    <property type="component" value="Unassembled WGS sequence"/>
</dbReference>
<dbReference type="Pfam" id="PF13637">
    <property type="entry name" value="Ank_4"/>
    <property type="match status" value="1"/>
</dbReference>
<feature type="repeat" description="ANK" evidence="2">
    <location>
        <begin position="848"/>
        <end position="880"/>
    </location>
</feature>
<dbReference type="InterPro" id="IPR007111">
    <property type="entry name" value="NACHT_NTPase"/>
</dbReference>
<proteinExistence type="predicted"/>
<evidence type="ECO:0000256" key="1">
    <source>
        <dbReference type="ARBA" id="ARBA00022737"/>
    </source>
</evidence>
<accession>A0ABR3GR81</accession>
<dbReference type="Pfam" id="PF17111">
    <property type="entry name" value="PigL_N"/>
    <property type="match status" value="1"/>
</dbReference>
<evidence type="ECO:0000313" key="6">
    <source>
        <dbReference type="EMBL" id="KAL0638388.1"/>
    </source>
</evidence>
<feature type="repeat" description="ANK" evidence="2">
    <location>
        <begin position="749"/>
        <end position="781"/>
    </location>
</feature>
<keyword evidence="4" id="KW-0812">Transmembrane</keyword>
<dbReference type="PROSITE" id="PS50837">
    <property type="entry name" value="NACHT"/>
    <property type="match status" value="1"/>
</dbReference>
<dbReference type="Gene3D" id="3.40.50.300">
    <property type="entry name" value="P-loop containing nucleotide triphosphate hydrolases"/>
    <property type="match status" value="1"/>
</dbReference>
<feature type="compositionally biased region" description="Basic and acidic residues" evidence="3">
    <location>
        <begin position="1072"/>
        <end position="1084"/>
    </location>
</feature>
<dbReference type="InterPro" id="IPR036770">
    <property type="entry name" value="Ankyrin_rpt-contain_sf"/>
</dbReference>
<keyword evidence="1" id="KW-0677">Repeat</keyword>
<evidence type="ECO:0000256" key="4">
    <source>
        <dbReference type="SAM" id="Phobius"/>
    </source>
</evidence>
<dbReference type="SUPFAM" id="SSF52540">
    <property type="entry name" value="P-loop containing nucleoside triphosphate hydrolases"/>
    <property type="match status" value="1"/>
</dbReference>
<dbReference type="PANTHER" id="PTHR24118">
    <property type="entry name" value="POTE ANKYRIN DOMAIN"/>
    <property type="match status" value="1"/>
</dbReference>
<sequence length="1130" mass="124292">MAEVIGLTASIIAIIQLTGQVGALSWGYIGGVRDASRTIHELLDELSSFGKVLRIVLEYAESNSGKSTVLEELGGKDGPLQKCAEEMARLRLRLEPKSGIRGVMGVLKWPLKSDETSRYISGIERYKSLFNLALSVDNITLSEAIHESVQHIETSIRDATTAIEGIGKYTQSTDLGIKDLGARVVAKQEQEDIRLNEERRRKALDWLYSGDFNSRHDEINSIRQEGTGQWLLERPEIQEWAEQRGNCRLLWGRGIPGAGKTVLSSVIINHFQAQAQAGVAHIYFNYKEQDSQRPVQVLASLLRQLVNRVPDLPAAVGKLYDRLQKKGRPTVDELYLALLEVLGLFNQVFFVFDALDECDLEGQRRELLALFQRMGEDGICVLLTSRPHPEDIQAALFDAAKIELSAQGEDIVAYIKGKIKGNSRARVLVQSAECQDMIISGLVESAKGMFLLVRFHIEYLCQQTTTRQVLNALEILKRSSTESGQLDFAYGRALKNISSQPKSARDLASKSLSWLVRARRPLTVEELRIAVSIEPGRYELDELDLPATETLLHVCGGLVTVDGSTIRLAHYSVQEYLLENSLILGDAGFNLAMACTTYLSFDTLAKGPCHTLEAMGDRLSTHPFLDYAARHIGFHLKECDESLSADMCLNFVENAGSTSSWYEFLSYREGFSRWRRHLRRNTRSRNSLHTASILGHVTVVRLLLDKEEDISAQDGEGETVLHLVAYRGHEEVVRLLLDKGADIKAQNNNGSTALHQAACQGHGEVMRLLLDRGADILSQDNDGDTALHIVASGGYKEVVRLLLDRGANIAARNESGSTALHLVAWEGHKEVFMLLLDRGADISTQDSDGDTALHLVAHKGYKEVVRLILDGGADITARNEVGSTALHHAVLMGHNEVVRLLLGRGADISTQDNNGDTTLRVAAANGAREMARLLLDMGADIAIQNKHGNTALQGAAARGHGEVVKLLLDNGADIAAQDSEGDTALHDAALQGHKSVVELLLDRGASVSVLNSKRQTALDMTREDNHRAVARVLLERGGVFTYGNNRLENSRPIALKEDSVRPVSTKLEVAAEKTNTRLDPEKQLESPPTGGLDLVSPPTRVSGLSYRPPWAAYMFSLFVFLLLSGTMLVV</sequence>
<dbReference type="Pfam" id="PF22939">
    <property type="entry name" value="WHD_GPIID"/>
    <property type="match status" value="1"/>
</dbReference>
<organism evidence="6 7">
    <name type="scientific">Discina gigas</name>
    <dbReference type="NCBI Taxonomy" id="1032678"/>
    <lineage>
        <taxon>Eukaryota</taxon>
        <taxon>Fungi</taxon>
        <taxon>Dikarya</taxon>
        <taxon>Ascomycota</taxon>
        <taxon>Pezizomycotina</taxon>
        <taxon>Pezizomycetes</taxon>
        <taxon>Pezizales</taxon>
        <taxon>Discinaceae</taxon>
        <taxon>Discina</taxon>
    </lineage>
</organism>
<feature type="repeat" description="ANK" evidence="2">
    <location>
        <begin position="980"/>
        <end position="1012"/>
    </location>
</feature>
<comment type="caution">
    <text evidence="6">The sequence shown here is derived from an EMBL/GenBank/DDBJ whole genome shotgun (WGS) entry which is preliminary data.</text>
</comment>
<dbReference type="EMBL" id="JBBBZM010000022">
    <property type="protein sequence ID" value="KAL0638388.1"/>
    <property type="molecule type" value="Genomic_DNA"/>
</dbReference>
<reference evidence="6 7" key="1">
    <citation type="submission" date="2024-02" db="EMBL/GenBank/DDBJ databases">
        <title>Discinaceae phylogenomics.</title>
        <authorList>
            <person name="Dirks A.C."/>
            <person name="James T.Y."/>
        </authorList>
    </citation>
    <scope>NUCLEOTIDE SEQUENCE [LARGE SCALE GENOMIC DNA]</scope>
    <source>
        <strain evidence="6 7">ACD0624</strain>
    </source>
</reference>
<dbReference type="PROSITE" id="PS50088">
    <property type="entry name" value="ANK_REPEAT"/>
    <property type="match status" value="10"/>
</dbReference>
<keyword evidence="4" id="KW-1133">Transmembrane helix</keyword>
<feature type="repeat" description="ANK" evidence="2">
    <location>
        <begin position="815"/>
        <end position="847"/>
    </location>
</feature>
<keyword evidence="2" id="KW-0040">ANK repeat</keyword>
<protein>
    <recommendedName>
        <fullName evidence="5">NACHT domain-containing protein</fullName>
    </recommendedName>
</protein>
<evidence type="ECO:0000259" key="5">
    <source>
        <dbReference type="PROSITE" id="PS50837"/>
    </source>
</evidence>
<feature type="repeat" description="ANK" evidence="2">
    <location>
        <begin position="914"/>
        <end position="946"/>
    </location>
</feature>
<gene>
    <name evidence="6" type="ORF">Q9L58_002531</name>
</gene>
<keyword evidence="7" id="KW-1185">Reference proteome</keyword>
<dbReference type="SMART" id="SM00248">
    <property type="entry name" value="ANK"/>
    <property type="match status" value="11"/>
</dbReference>
<dbReference type="InterPro" id="IPR031348">
    <property type="entry name" value="PigL_N"/>
</dbReference>
<keyword evidence="4" id="KW-0472">Membrane</keyword>
<dbReference type="PRINTS" id="PR01415">
    <property type="entry name" value="ANKYRIN"/>
</dbReference>
<feature type="repeat" description="ANK" evidence="2">
    <location>
        <begin position="947"/>
        <end position="979"/>
    </location>
</feature>
<feature type="transmembrane region" description="Helical" evidence="4">
    <location>
        <begin position="1110"/>
        <end position="1129"/>
    </location>
</feature>
<feature type="domain" description="NACHT" evidence="5">
    <location>
        <begin position="248"/>
        <end position="387"/>
    </location>
</feature>
<feature type="region of interest" description="Disordered" evidence="3">
    <location>
        <begin position="1072"/>
        <end position="1095"/>
    </location>
</feature>
<evidence type="ECO:0000256" key="2">
    <source>
        <dbReference type="PROSITE-ProRule" id="PRU00023"/>
    </source>
</evidence>
<evidence type="ECO:0000256" key="3">
    <source>
        <dbReference type="SAM" id="MobiDB-lite"/>
    </source>
</evidence>
<dbReference type="PANTHER" id="PTHR24118:SF99">
    <property type="entry name" value="POTE ANKYRIN DOMAIN FAMILY MEMBER 3C-RELATED"/>
    <property type="match status" value="1"/>
</dbReference>
<dbReference type="Gene3D" id="1.25.40.20">
    <property type="entry name" value="Ankyrin repeat-containing domain"/>
    <property type="match status" value="4"/>
</dbReference>
<dbReference type="InterPro" id="IPR002110">
    <property type="entry name" value="Ankyrin_rpt"/>
</dbReference>
<dbReference type="InterPro" id="IPR027417">
    <property type="entry name" value="P-loop_NTPase"/>
</dbReference>
<feature type="repeat" description="ANK" evidence="2">
    <location>
        <begin position="683"/>
        <end position="715"/>
    </location>
</feature>
<dbReference type="Pfam" id="PF24883">
    <property type="entry name" value="NPHP3_N"/>
    <property type="match status" value="1"/>
</dbReference>